<organism evidence="9 10">
    <name type="scientific">Umezawaea tangerina</name>
    <dbReference type="NCBI Taxonomy" id="84725"/>
    <lineage>
        <taxon>Bacteria</taxon>
        <taxon>Bacillati</taxon>
        <taxon>Actinomycetota</taxon>
        <taxon>Actinomycetes</taxon>
        <taxon>Pseudonocardiales</taxon>
        <taxon>Pseudonocardiaceae</taxon>
        <taxon>Umezawaea</taxon>
    </lineage>
</organism>
<evidence type="ECO:0000256" key="7">
    <source>
        <dbReference type="SAM" id="Phobius"/>
    </source>
</evidence>
<keyword evidence="10" id="KW-1185">Reference proteome</keyword>
<keyword evidence="3" id="KW-1003">Cell membrane</keyword>
<dbReference type="GO" id="GO:0022857">
    <property type="term" value="F:transmembrane transporter activity"/>
    <property type="evidence" value="ECO:0007669"/>
    <property type="project" value="InterPro"/>
</dbReference>
<dbReference type="AlphaFoldDB" id="A0A2T0T1Y5"/>
<feature type="transmembrane region" description="Helical" evidence="7">
    <location>
        <begin position="158"/>
        <end position="178"/>
    </location>
</feature>
<feature type="transmembrane region" description="Helical" evidence="7">
    <location>
        <begin position="7"/>
        <end position="29"/>
    </location>
</feature>
<dbReference type="CDD" id="cd17329">
    <property type="entry name" value="MFS_MdtH_MDR_like"/>
    <property type="match status" value="1"/>
</dbReference>
<comment type="subcellular location">
    <subcellularLocation>
        <location evidence="1">Cell membrane</location>
        <topology evidence="1">Multi-pass membrane protein</topology>
    </subcellularLocation>
</comment>
<feature type="transmembrane region" description="Helical" evidence="7">
    <location>
        <begin position="206"/>
        <end position="225"/>
    </location>
</feature>
<keyword evidence="6 7" id="KW-0472">Membrane</keyword>
<proteinExistence type="predicted"/>
<feature type="transmembrane region" description="Helical" evidence="7">
    <location>
        <begin position="271"/>
        <end position="289"/>
    </location>
</feature>
<sequence>MPKGFWFLWTGILVNQLGSFVILFLAVYLTQVRGFSASAAGIVVSLAYGGGGLVGTFAGGVLADLLGRRVTILVAHLCTAAATLAMGFVAHPAVLVGCALVAGTASNAARPAASAMIVDLTEGAQRERAFALQFWAVNAGFACAAVVGGLLVDTDYRALFVIDAATTVVTAAVVFTKVRETHPATARTTGAETRAGFARIRRDGPFLALVGLTVLFGVVFMQHISTLPLALREDGFGSSVYGRLIALNAGLIIALQLWVPKAVAGRDPARVLALAAAFMGGGFALLALAHDLRGYVLSTVVWTAGEMLQASLVPSLVAALSPPAARGRYQGLFAQAFPVAALVGPALGGVVLQHLGAGAVWTGCLVLGLLCALGHLAAGPARRHRLADSPTAATATR</sequence>
<dbReference type="InterPro" id="IPR011701">
    <property type="entry name" value="MFS"/>
</dbReference>
<feature type="transmembrane region" description="Helical" evidence="7">
    <location>
        <begin position="240"/>
        <end position="259"/>
    </location>
</feature>
<dbReference type="PANTHER" id="PTHR23517">
    <property type="entry name" value="RESISTANCE PROTEIN MDTM, PUTATIVE-RELATED-RELATED"/>
    <property type="match status" value="1"/>
</dbReference>
<keyword evidence="5 7" id="KW-1133">Transmembrane helix</keyword>
<dbReference type="EMBL" id="PVTF01000007">
    <property type="protein sequence ID" value="PRY39667.1"/>
    <property type="molecule type" value="Genomic_DNA"/>
</dbReference>
<evidence type="ECO:0000259" key="8">
    <source>
        <dbReference type="PROSITE" id="PS50850"/>
    </source>
</evidence>
<accession>A0A2T0T1Y5</accession>
<evidence type="ECO:0000313" key="10">
    <source>
        <dbReference type="Proteomes" id="UP000239494"/>
    </source>
</evidence>
<evidence type="ECO:0000313" key="9">
    <source>
        <dbReference type="EMBL" id="PRY39667.1"/>
    </source>
</evidence>
<feature type="transmembrane region" description="Helical" evidence="7">
    <location>
        <begin position="295"/>
        <end position="320"/>
    </location>
</feature>
<feature type="transmembrane region" description="Helical" evidence="7">
    <location>
        <begin position="358"/>
        <end position="378"/>
    </location>
</feature>
<dbReference type="Proteomes" id="UP000239494">
    <property type="component" value="Unassembled WGS sequence"/>
</dbReference>
<dbReference type="SUPFAM" id="SSF103473">
    <property type="entry name" value="MFS general substrate transporter"/>
    <property type="match status" value="1"/>
</dbReference>
<dbReference type="Gene3D" id="1.20.1250.20">
    <property type="entry name" value="MFS general substrate transporter like domains"/>
    <property type="match status" value="1"/>
</dbReference>
<keyword evidence="2" id="KW-0813">Transport</keyword>
<dbReference type="GO" id="GO:0005886">
    <property type="term" value="C:plasma membrane"/>
    <property type="evidence" value="ECO:0007669"/>
    <property type="project" value="UniProtKB-SubCell"/>
</dbReference>
<dbReference type="InterPro" id="IPR005829">
    <property type="entry name" value="Sugar_transporter_CS"/>
</dbReference>
<reference evidence="9 10" key="1">
    <citation type="submission" date="2018-03" db="EMBL/GenBank/DDBJ databases">
        <title>Genomic Encyclopedia of Archaeal and Bacterial Type Strains, Phase II (KMG-II): from individual species to whole genera.</title>
        <authorList>
            <person name="Goeker M."/>
        </authorList>
    </citation>
    <scope>NUCLEOTIDE SEQUENCE [LARGE SCALE GENOMIC DNA]</scope>
    <source>
        <strain evidence="9 10">DSM 44720</strain>
    </source>
</reference>
<feature type="transmembrane region" description="Helical" evidence="7">
    <location>
        <begin position="94"/>
        <end position="118"/>
    </location>
</feature>
<feature type="domain" description="Major facilitator superfamily (MFS) profile" evidence="8">
    <location>
        <begin position="4"/>
        <end position="386"/>
    </location>
</feature>
<feature type="transmembrane region" description="Helical" evidence="7">
    <location>
        <begin position="130"/>
        <end position="152"/>
    </location>
</feature>
<gene>
    <name evidence="9" type="ORF">CLV43_107254</name>
</gene>
<protein>
    <submittedName>
        <fullName evidence="9">Putative MFS family arabinose efflux permease</fullName>
    </submittedName>
</protein>
<evidence type="ECO:0000256" key="1">
    <source>
        <dbReference type="ARBA" id="ARBA00004651"/>
    </source>
</evidence>
<name>A0A2T0T1Y5_9PSEU</name>
<dbReference type="InterPro" id="IPR050171">
    <property type="entry name" value="MFS_Transporters"/>
</dbReference>
<evidence type="ECO:0000256" key="4">
    <source>
        <dbReference type="ARBA" id="ARBA00022692"/>
    </source>
</evidence>
<keyword evidence="4 7" id="KW-0812">Transmembrane</keyword>
<dbReference type="PROSITE" id="PS50850">
    <property type="entry name" value="MFS"/>
    <property type="match status" value="1"/>
</dbReference>
<dbReference type="InterPro" id="IPR020846">
    <property type="entry name" value="MFS_dom"/>
</dbReference>
<evidence type="ECO:0000256" key="6">
    <source>
        <dbReference type="ARBA" id="ARBA00023136"/>
    </source>
</evidence>
<feature type="transmembrane region" description="Helical" evidence="7">
    <location>
        <begin position="35"/>
        <end position="63"/>
    </location>
</feature>
<comment type="caution">
    <text evidence="9">The sequence shown here is derived from an EMBL/GenBank/DDBJ whole genome shotgun (WGS) entry which is preliminary data.</text>
</comment>
<evidence type="ECO:0000256" key="3">
    <source>
        <dbReference type="ARBA" id="ARBA00022475"/>
    </source>
</evidence>
<dbReference type="PROSITE" id="PS00216">
    <property type="entry name" value="SUGAR_TRANSPORT_1"/>
    <property type="match status" value="1"/>
</dbReference>
<dbReference type="InterPro" id="IPR036259">
    <property type="entry name" value="MFS_trans_sf"/>
</dbReference>
<feature type="transmembrane region" description="Helical" evidence="7">
    <location>
        <begin position="332"/>
        <end position="352"/>
    </location>
</feature>
<dbReference type="PANTHER" id="PTHR23517:SF2">
    <property type="entry name" value="MULTIDRUG RESISTANCE PROTEIN MDTH"/>
    <property type="match status" value="1"/>
</dbReference>
<evidence type="ECO:0000256" key="2">
    <source>
        <dbReference type="ARBA" id="ARBA00022448"/>
    </source>
</evidence>
<evidence type="ECO:0000256" key="5">
    <source>
        <dbReference type="ARBA" id="ARBA00022989"/>
    </source>
</evidence>
<dbReference type="Pfam" id="PF07690">
    <property type="entry name" value="MFS_1"/>
    <property type="match status" value="1"/>
</dbReference>